<dbReference type="CDD" id="cd11304">
    <property type="entry name" value="Cadherin_repeat"/>
    <property type="match status" value="3"/>
</dbReference>
<keyword evidence="6 11" id="KW-0106">Calcium</keyword>
<dbReference type="GO" id="GO:0005886">
    <property type="term" value="C:plasma membrane"/>
    <property type="evidence" value="ECO:0007669"/>
    <property type="project" value="UniProtKB-SubCell"/>
</dbReference>
<gene>
    <name evidence="15" type="ORF">DEA37_0007326</name>
</gene>
<evidence type="ECO:0000256" key="4">
    <source>
        <dbReference type="ARBA" id="ARBA00022729"/>
    </source>
</evidence>
<evidence type="ECO:0000256" key="10">
    <source>
        <dbReference type="ARBA" id="ARBA00023180"/>
    </source>
</evidence>
<keyword evidence="5" id="KW-0677">Repeat</keyword>
<dbReference type="SMART" id="SM00112">
    <property type="entry name" value="CA"/>
    <property type="match status" value="3"/>
</dbReference>
<evidence type="ECO:0000256" key="5">
    <source>
        <dbReference type="ARBA" id="ARBA00022737"/>
    </source>
</evidence>
<feature type="transmembrane region" description="Helical" evidence="13">
    <location>
        <begin position="445"/>
        <end position="473"/>
    </location>
</feature>
<dbReference type="PANTHER" id="PTHR24026:SF126">
    <property type="entry name" value="PROTOCADHERIN FAT 4"/>
    <property type="match status" value="1"/>
</dbReference>
<evidence type="ECO:0000256" key="7">
    <source>
        <dbReference type="ARBA" id="ARBA00022889"/>
    </source>
</evidence>
<feature type="region of interest" description="Disordered" evidence="12">
    <location>
        <begin position="642"/>
        <end position="662"/>
    </location>
</feature>
<protein>
    <submittedName>
        <fullName evidence="15">Protocadherin delta 1</fullName>
    </submittedName>
</protein>
<reference evidence="15 16" key="1">
    <citation type="journal article" date="2019" name="Gigascience">
        <title>Whole-genome sequence of the oriental lung fluke Paragonimus westermani.</title>
        <authorList>
            <person name="Oey H."/>
            <person name="Zakrzewski M."/>
            <person name="Narain K."/>
            <person name="Devi K.R."/>
            <person name="Agatsuma T."/>
            <person name="Nawaratna S."/>
            <person name="Gobert G.N."/>
            <person name="Jones M.K."/>
            <person name="Ragan M.A."/>
            <person name="McManus D.P."/>
            <person name="Krause L."/>
        </authorList>
    </citation>
    <scope>NUCLEOTIDE SEQUENCE [LARGE SCALE GENOMIC DNA]</scope>
    <source>
        <strain evidence="15 16">IND2009</strain>
    </source>
</reference>
<dbReference type="Proteomes" id="UP000324629">
    <property type="component" value="Unassembled WGS sequence"/>
</dbReference>
<evidence type="ECO:0000256" key="3">
    <source>
        <dbReference type="ARBA" id="ARBA00022692"/>
    </source>
</evidence>
<evidence type="ECO:0000256" key="9">
    <source>
        <dbReference type="ARBA" id="ARBA00023136"/>
    </source>
</evidence>
<keyword evidence="9 13" id="KW-0472">Membrane</keyword>
<feature type="domain" description="Cadherin" evidence="14">
    <location>
        <begin position="292"/>
        <end position="392"/>
    </location>
</feature>
<feature type="domain" description="Cadherin" evidence="14">
    <location>
        <begin position="180"/>
        <end position="282"/>
    </location>
</feature>
<dbReference type="GO" id="GO:0005509">
    <property type="term" value="F:calcium ion binding"/>
    <property type="evidence" value="ECO:0007669"/>
    <property type="project" value="UniProtKB-UniRule"/>
</dbReference>
<organism evidence="15 16">
    <name type="scientific">Paragonimus westermani</name>
    <dbReference type="NCBI Taxonomy" id="34504"/>
    <lineage>
        <taxon>Eukaryota</taxon>
        <taxon>Metazoa</taxon>
        <taxon>Spiralia</taxon>
        <taxon>Lophotrochozoa</taxon>
        <taxon>Platyhelminthes</taxon>
        <taxon>Trematoda</taxon>
        <taxon>Digenea</taxon>
        <taxon>Plagiorchiida</taxon>
        <taxon>Troglotremata</taxon>
        <taxon>Troglotrematidae</taxon>
        <taxon>Paragonimus</taxon>
    </lineage>
</organism>
<dbReference type="PANTHER" id="PTHR24026">
    <property type="entry name" value="FAT ATYPICAL CADHERIN-RELATED"/>
    <property type="match status" value="1"/>
</dbReference>
<feature type="domain" description="Cadherin" evidence="14">
    <location>
        <begin position="142"/>
        <end position="175"/>
    </location>
</feature>
<keyword evidence="10" id="KW-0325">Glycoprotein</keyword>
<keyword evidence="2" id="KW-1003">Cell membrane</keyword>
<evidence type="ECO:0000259" key="14">
    <source>
        <dbReference type="PROSITE" id="PS50268"/>
    </source>
</evidence>
<dbReference type="EMBL" id="QNGE01000019">
    <property type="protein sequence ID" value="KAA3682399.1"/>
    <property type="molecule type" value="Genomic_DNA"/>
</dbReference>
<dbReference type="InterPro" id="IPR036397">
    <property type="entry name" value="RNaseH_sf"/>
</dbReference>
<comment type="caution">
    <text evidence="15">The sequence shown here is derived from an EMBL/GenBank/DDBJ whole genome shotgun (WGS) entry which is preliminary data.</text>
</comment>
<dbReference type="InterPro" id="IPR015919">
    <property type="entry name" value="Cadherin-like_sf"/>
</dbReference>
<evidence type="ECO:0000256" key="12">
    <source>
        <dbReference type="SAM" id="MobiDB-lite"/>
    </source>
</evidence>
<evidence type="ECO:0000313" key="16">
    <source>
        <dbReference type="Proteomes" id="UP000324629"/>
    </source>
</evidence>
<dbReference type="GO" id="GO:0003676">
    <property type="term" value="F:nucleic acid binding"/>
    <property type="evidence" value="ECO:0007669"/>
    <property type="project" value="InterPro"/>
</dbReference>
<dbReference type="PROSITE" id="PS00232">
    <property type="entry name" value="CADHERIN_1"/>
    <property type="match status" value="2"/>
</dbReference>
<dbReference type="InterPro" id="IPR002126">
    <property type="entry name" value="Cadherin-like_dom"/>
</dbReference>
<feature type="region of interest" description="Disordered" evidence="12">
    <location>
        <begin position="399"/>
        <end position="431"/>
    </location>
</feature>
<evidence type="ECO:0000313" key="15">
    <source>
        <dbReference type="EMBL" id="KAA3682399.1"/>
    </source>
</evidence>
<keyword evidence="8 13" id="KW-1133">Transmembrane helix</keyword>
<evidence type="ECO:0000256" key="6">
    <source>
        <dbReference type="ARBA" id="ARBA00022837"/>
    </source>
</evidence>
<dbReference type="Pfam" id="PF00028">
    <property type="entry name" value="Cadherin"/>
    <property type="match status" value="2"/>
</dbReference>
<keyword evidence="7" id="KW-0130">Cell adhesion</keyword>
<dbReference type="Gene3D" id="2.60.40.60">
    <property type="entry name" value="Cadherins"/>
    <property type="match status" value="2"/>
</dbReference>
<proteinExistence type="predicted"/>
<evidence type="ECO:0000256" key="13">
    <source>
        <dbReference type="SAM" id="Phobius"/>
    </source>
</evidence>
<dbReference type="FunFam" id="2.60.40.60:FF:000020">
    <property type="entry name" value="Dachsous cadherin-related 1b"/>
    <property type="match status" value="1"/>
</dbReference>
<dbReference type="InterPro" id="IPR020894">
    <property type="entry name" value="Cadherin_CS"/>
</dbReference>
<accession>A0A5J4P3W2</accession>
<name>A0A5J4P3W2_9TREM</name>
<dbReference type="Gene3D" id="3.30.420.10">
    <property type="entry name" value="Ribonuclease H-like superfamily/Ribonuclease H"/>
    <property type="match status" value="1"/>
</dbReference>
<sequence length="986" mass="108679">MLLEWISVDPTIKLQFLRLRVKAEFAKELSTTTISRYLDGRCITVKKLCQVPIGMNSSEGLELRRLFRLYDEAGSIQQQRALLDHMKISTPISNIVLICDNAPCHTDLESVFAEELYNGGQILRLAPYSPMLKPTENVWSMVKVFAQDHGIPKSLTGTAVVEVTILDVNDNTPEFVGLDNENCYKFRVTENDPANTHVGILLGTDFDTQENAQLRFRLITSTGAFKLDSSTGELTTTQPLDREKQSEYELVAMLTDRGRPPRTATARIFVYVSDVNDHDPIVVFPANGRGNVTVSFREPPGEVVARIEARDPDEGHNALLHYSLISGNRNAVFRLGSTSAELIIDRDLDETDIGTYTLDILIQDAGVPPRSAQVQLTVKVINSPARMYSHRFSGVHNKVPDADGQIGNPSGTPLAGPYRRMDTGSSRQDGRDIKLSETVSTENGLVSAGAILVAIVALSCAIILVLLGITVYLCGRRGVGLRRACSYNRSRQNNCSEMTRSGLDTFKSNALLAKDLNHEQSRSSAATVYPDPIIYDPGSGTLLRCQFGSLSPTPGGNNPEFADHKLIRVTSPTTHEGYTTCVPVDERFQHDGTYDTFQAPRYLLPLVAGPIRNSRNSSVVNAGDLLQNNVKDVLHPVTFGGQFSSVNTTQTPKPGVRPDRSRYTQSLKIRKAKPVDQSDSPTSERSILMTISNKQTKPVKIRAAHSWESLGTVAQLQKNKHTVPLRQPAKKRLPSPNLCHIERANKISDAQLKVTWNRSVDAYDGQSQPELNVSTFLPNQRHVRRPYNPDKRDHSLKHERINPGNNCLPAEPSSLAMNTFTNPIEDIQGYSRLFPDVLRSTPTGTGCCHEQTCPTCLSPMCDVHKDRLTESSDFQNRTENLIDLIDSSRGSSGSSCSHSCDCSATSEQIRLLQSHGVVARGDQADFIPVSESLEAIPQLLGADASLVERTGSSVGQAKFCSHKLLHEQLNMVIYPTAQLPVPRLAR</sequence>
<keyword evidence="3 13" id="KW-0812">Transmembrane</keyword>
<dbReference type="PROSITE" id="PS50268">
    <property type="entry name" value="CADHERIN_2"/>
    <property type="match status" value="3"/>
</dbReference>
<feature type="compositionally biased region" description="Polar residues" evidence="12">
    <location>
        <begin position="642"/>
        <end position="652"/>
    </location>
</feature>
<dbReference type="AlphaFoldDB" id="A0A5J4P3W2"/>
<keyword evidence="4" id="KW-0732">Signal</keyword>
<dbReference type="GO" id="GO:0007156">
    <property type="term" value="P:homophilic cell adhesion via plasma membrane adhesion molecules"/>
    <property type="evidence" value="ECO:0007669"/>
    <property type="project" value="InterPro"/>
</dbReference>
<evidence type="ECO:0000256" key="8">
    <source>
        <dbReference type="ARBA" id="ARBA00022989"/>
    </source>
</evidence>
<dbReference type="FunFam" id="2.60.40.60:FF:000004">
    <property type="entry name" value="Protocadherin 1 gamma 2"/>
    <property type="match status" value="1"/>
</dbReference>
<dbReference type="PRINTS" id="PR00205">
    <property type="entry name" value="CADHERIN"/>
</dbReference>
<dbReference type="SUPFAM" id="SSF49313">
    <property type="entry name" value="Cadherin-like"/>
    <property type="match status" value="2"/>
</dbReference>
<keyword evidence="16" id="KW-1185">Reference proteome</keyword>
<evidence type="ECO:0000256" key="1">
    <source>
        <dbReference type="ARBA" id="ARBA00004251"/>
    </source>
</evidence>
<evidence type="ECO:0000256" key="11">
    <source>
        <dbReference type="PROSITE-ProRule" id="PRU00043"/>
    </source>
</evidence>
<comment type="subcellular location">
    <subcellularLocation>
        <location evidence="1">Cell membrane</location>
        <topology evidence="1">Single-pass type I membrane protein</topology>
    </subcellularLocation>
</comment>
<evidence type="ECO:0000256" key="2">
    <source>
        <dbReference type="ARBA" id="ARBA00022475"/>
    </source>
</evidence>